<proteinExistence type="predicted"/>
<gene>
    <name evidence="1" type="ORF">MNBD_GAMMA12-2173</name>
</gene>
<sequence length="246" mass="28195">MIDNQYAHQSIPGLFVIPDYFSAEQCHLMLADTLSLYNRLEGTAKESGLEEIACIPQPDFVRSAQHNLHSNESFVRVVLNEREDREIYCEYFPRYGEDGHALGYFRKNSNLPDFVLQTVLNSLQQTMQTLLLVRDNQQKSWQWKLTVNFYKNVNGTVAGFPFHVDIPANGVVTMILNIHSEAFIQMAKDDKVIDIIVPIGGLVVLSGESRYDWKHRVVPKISKQMLSDQPANKYKIERVSMVLGFQ</sequence>
<evidence type="ECO:0000313" key="1">
    <source>
        <dbReference type="EMBL" id="VAW82753.1"/>
    </source>
</evidence>
<name>A0A3B0Z3B3_9ZZZZ</name>
<evidence type="ECO:0008006" key="2">
    <source>
        <dbReference type="Google" id="ProtNLM"/>
    </source>
</evidence>
<dbReference type="SUPFAM" id="SSF51197">
    <property type="entry name" value="Clavaminate synthase-like"/>
    <property type="match status" value="1"/>
</dbReference>
<protein>
    <recommendedName>
        <fullName evidence="2">Fe2OG dioxygenase domain-containing protein</fullName>
    </recommendedName>
</protein>
<dbReference type="Gene3D" id="2.60.120.1520">
    <property type="match status" value="1"/>
</dbReference>
<dbReference type="EMBL" id="UOFL01000252">
    <property type="protein sequence ID" value="VAW82753.1"/>
    <property type="molecule type" value="Genomic_DNA"/>
</dbReference>
<accession>A0A3B0Z3B3</accession>
<organism evidence="1">
    <name type="scientific">hydrothermal vent metagenome</name>
    <dbReference type="NCBI Taxonomy" id="652676"/>
    <lineage>
        <taxon>unclassified sequences</taxon>
        <taxon>metagenomes</taxon>
        <taxon>ecological metagenomes</taxon>
    </lineage>
</organism>
<dbReference type="AlphaFoldDB" id="A0A3B0Z3B3"/>
<reference evidence="1" key="1">
    <citation type="submission" date="2018-06" db="EMBL/GenBank/DDBJ databases">
        <authorList>
            <person name="Zhirakovskaya E."/>
        </authorList>
    </citation>
    <scope>NUCLEOTIDE SEQUENCE</scope>
</reference>